<dbReference type="Proteomes" id="UP000095300">
    <property type="component" value="Unassembled WGS sequence"/>
</dbReference>
<evidence type="ECO:0000313" key="2">
    <source>
        <dbReference type="Proteomes" id="UP000095300"/>
    </source>
</evidence>
<dbReference type="AlphaFoldDB" id="A0A1I8NZY5"/>
<protein>
    <submittedName>
        <fullName evidence="1">Uncharacterized protein</fullName>
    </submittedName>
</protein>
<accession>A0A1I8NZY5</accession>
<evidence type="ECO:0000313" key="1">
    <source>
        <dbReference type="EnsemblMetazoa" id="SCAU003572-PA"/>
    </source>
</evidence>
<name>A0A1I8NZY5_STOCA</name>
<dbReference type="KEGG" id="scac:106084800"/>
<organism evidence="1 2">
    <name type="scientific">Stomoxys calcitrans</name>
    <name type="common">Stable fly</name>
    <name type="synonym">Conops calcitrans</name>
    <dbReference type="NCBI Taxonomy" id="35570"/>
    <lineage>
        <taxon>Eukaryota</taxon>
        <taxon>Metazoa</taxon>
        <taxon>Ecdysozoa</taxon>
        <taxon>Arthropoda</taxon>
        <taxon>Hexapoda</taxon>
        <taxon>Insecta</taxon>
        <taxon>Pterygota</taxon>
        <taxon>Neoptera</taxon>
        <taxon>Endopterygota</taxon>
        <taxon>Diptera</taxon>
        <taxon>Brachycera</taxon>
        <taxon>Muscomorpha</taxon>
        <taxon>Muscoidea</taxon>
        <taxon>Muscidae</taxon>
        <taxon>Stomoxys</taxon>
    </lineage>
</organism>
<reference evidence="1" key="1">
    <citation type="submission" date="2020-05" db="UniProtKB">
        <authorList>
            <consortium name="EnsemblMetazoa"/>
        </authorList>
    </citation>
    <scope>IDENTIFICATION</scope>
    <source>
        <strain evidence="1">USDA</strain>
    </source>
</reference>
<gene>
    <name evidence="1" type="primary">106084800</name>
</gene>
<proteinExistence type="predicted"/>
<dbReference type="STRING" id="35570.A0A1I8NZY5"/>
<dbReference type="EnsemblMetazoa" id="SCAU003572-RA">
    <property type="protein sequence ID" value="SCAU003572-PA"/>
    <property type="gene ID" value="SCAU003572"/>
</dbReference>
<keyword evidence="2" id="KW-1185">Reference proteome</keyword>
<sequence length="298" mass="35043">MLCHKCHLKFSTSTSARNFQTFLYDRKNTKKFSVIFFITMLVSTYQHDYIRPNNKRYEFDKDETLNENANKECQCIEEKSDLNKHQEAVEWTGIAPMGRLIDPRIIPTRLAPHQIEAMSPNDQGDCFKQQPNRFLKTIRNAYPDLYERLKAMPKDELNRRLQNDRMFTTYQIDFCNVNEYPEGIYESLKDEHETNKQNANKLSKIQGPCAEFRDNVMQEMDKETGDGRDIKSDNPCAKTYRPFNIAFADSKRFINSGSNSHWQSSGAFTKKVNFSEYMDAISKTGRVIMRKKLHHKRQ</sequence>
<dbReference type="VEuPathDB" id="VectorBase:SCAU003572"/>
<dbReference type="OrthoDB" id="686784at2759"/>